<dbReference type="Gene3D" id="1.25.40.420">
    <property type="match status" value="1"/>
</dbReference>
<dbReference type="Gene3D" id="3.30.710.10">
    <property type="entry name" value="Potassium Channel Kv1.1, Chain A"/>
    <property type="match status" value="1"/>
</dbReference>
<dbReference type="CDD" id="cd18186">
    <property type="entry name" value="BTB_POZ_ZBTB_KLHL-like"/>
    <property type="match status" value="1"/>
</dbReference>
<proteinExistence type="predicted"/>
<dbReference type="PANTHER" id="PTHR45632">
    <property type="entry name" value="LD33804P"/>
    <property type="match status" value="1"/>
</dbReference>
<dbReference type="SUPFAM" id="SSF54695">
    <property type="entry name" value="POZ domain"/>
    <property type="match status" value="1"/>
</dbReference>
<dbReference type="InterPro" id="IPR056737">
    <property type="entry name" value="Beta-prop_ATRN-MKLN-like"/>
</dbReference>
<dbReference type="InterPro" id="IPR011333">
    <property type="entry name" value="SKP1/BTB/POZ_sf"/>
</dbReference>
<dbReference type="AlphaFoldDB" id="E4YC30"/>
<dbReference type="Pfam" id="PF24981">
    <property type="entry name" value="Beta-prop_ATRN-LZTR1"/>
    <property type="match status" value="1"/>
</dbReference>
<feature type="domain" description="BTB" evidence="4">
    <location>
        <begin position="394"/>
        <end position="462"/>
    </location>
</feature>
<evidence type="ECO:0000256" key="1">
    <source>
        <dbReference type="ARBA" id="ARBA00022441"/>
    </source>
</evidence>
<accession>E4YC30</accession>
<dbReference type="PROSITE" id="PS50097">
    <property type="entry name" value="BTB"/>
    <property type="match status" value="1"/>
</dbReference>
<evidence type="ECO:0000256" key="3">
    <source>
        <dbReference type="SAM" id="MobiDB-lite"/>
    </source>
</evidence>
<organism evidence="5">
    <name type="scientific">Oikopleura dioica</name>
    <name type="common">Tunicate</name>
    <dbReference type="NCBI Taxonomy" id="34765"/>
    <lineage>
        <taxon>Eukaryota</taxon>
        <taxon>Metazoa</taxon>
        <taxon>Chordata</taxon>
        <taxon>Tunicata</taxon>
        <taxon>Appendicularia</taxon>
        <taxon>Copelata</taxon>
        <taxon>Oikopleuridae</taxon>
        <taxon>Oikopleura</taxon>
    </lineage>
</organism>
<keyword evidence="2" id="KW-0677">Repeat</keyword>
<gene>
    <name evidence="5" type="ORF">GSOID_T00020991001</name>
</gene>
<dbReference type="InterPro" id="IPR006652">
    <property type="entry name" value="Kelch_1"/>
</dbReference>
<dbReference type="Proteomes" id="UP000011014">
    <property type="component" value="Unassembled WGS sequence"/>
</dbReference>
<evidence type="ECO:0000259" key="4">
    <source>
        <dbReference type="PROSITE" id="PS50097"/>
    </source>
</evidence>
<protein>
    <recommendedName>
        <fullName evidence="4">BTB domain-containing protein</fullName>
    </recommendedName>
</protein>
<dbReference type="Pfam" id="PF00651">
    <property type="entry name" value="BTB"/>
    <property type="match status" value="1"/>
</dbReference>
<feature type="region of interest" description="Disordered" evidence="3">
    <location>
        <begin position="81"/>
        <end position="109"/>
    </location>
</feature>
<keyword evidence="1" id="KW-0880">Kelch repeat</keyword>
<feature type="compositionally biased region" description="Basic and acidic residues" evidence="3">
    <location>
        <begin position="135"/>
        <end position="146"/>
    </location>
</feature>
<evidence type="ECO:0000256" key="2">
    <source>
        <dbReference type="ARBA" id="ARBA00022737"/>
    </source>
</evidence>
<feature type="compositionally biased region" description="Basic and acidic residues" evidence="3">
    <location>
        <begin position="230"/>
        <end position="253"/>
    </location>
</feature>
<dbReference type="SUPFAM" id="SSF117281">
    <property type="entry name" value="Kelch motif"/>
    <property type="match status" value="1"/>
</dbReference>
<sequence length="954" mass="106931">MPITGLFSAVRRRLGGQRGEELSYEGWASELQEELRACRDERVATDIDFGKYGDAHSQVILAIGGKTLLNKAVNFVSKLTDEERVKPQPEEETEAADQEAPPKYEDSQENRAFAEKNLRELQEKLKVLEDLMADHPEPEPIKKKMDQIQAPPEGYEESGLLVNTDSLEESHPSEPPAVYRSDKPDISAEEIASKAAEVLEIETEAKPEENNEEDKSEMPVVTLEAPPSEESVKVESDELKKSDNEKDTDSTEMSIEKKEAEVIAAAKFEVSEKSGPDDLPPTYEETTKKEESSFTAFPDLGDLPSIPALVNFFYTGELLISKRNRSDLMDLATEFSLPLIITGCDEYDKMLGPDKDEESDISGIRYKHRNHKEAAQFLHLALTAQWRQQKTLQTDTETKSDLSWSHFDNVLAHRFILASVSGFFKKQIEDDVVDLDLSPGASKELFEKIINFLYSGVISNVTQTIAREMLILCTELDIKRLSDILIDWLLNRIRPENCIELQLLGSNHEIASLTERARSYTLKNFNSVAKTDAFKELPTDWLVDYVLDNDIEIEFPASKGEVNLFNLVKRWADANPTERADDFADVVIKAIRFDLITLSDLEEVISKDIMVIGSAKVTEAVAGVIKNKKNNCVPCGNMRGAESLVITGGSVPIIDEFKGGIYDGEDHHVYDNAIVALHPKTFTTNTIARMPEKLCLHQCVVVGPCLYIAGGFDSFSVIIDEVWRLDLTDGTWKKLPPMKAPRACFQLVALGEYLFALGGLTPAGYTRSMERFEMMTEEWEFTAPLIHSLHRHAACITEQGKILVSGGITSTRETGIEDVSEYNPDFDQWMERAPMNNPRDSHAMIAHGSKVFVVGGQEQTRAGVEVYNTKFNTWLELMTAPRIQYMSACGMAANKIFMVGGWENDTESLDVVASYDYENDEWGEEGEMGLARGSADAAAIRLPRLYWSNKLFKN</sequence>
<dbReference type="InterPro" id="IPR015915">
    <property type="entry name" value="Kelch-typ_b-propeller"/>
</dbReference>
<dbReference type="InterPro" id="IPR000210">
    <property type="entry name" value="BTB/POZ_dom"/>
</dbReference>
<reference evidence="5" key="1">
    <citation type="journal article" date="2010" name="Science">
        <title>Plasticity of animal genome architecture unmasked by rapid evolution of a pelagic tunicate.</title>
        <authorList>
            <person name="Denoeud F."/>
            <person name="Henriet S."/>
            <person name="Mungpakdee S."/>
            <person name="Aury J.M."/>
            <person name="Da Silva C."/>
            <person name="Brinkmann H."/>
            <person name="Mikhaleva J."/>
            <person name="Olsen L.C."/>
            <person name="Jubin C."/>
            <person name="Canestro C."/>
            <person name="Bouquet J.M."/>
            <person name="Danks G."/>
            <person name="Poulain J."/>
            <person name="Campsteijn C."/>
            <person name="Adamski M."/>
            <person name="Cross I."/>
            <person name="Yadetie F."/>
            <person name="Muffato M."/>
            <person name="Louis A."/>
            <person name="Butcher S."/>
            <person name="Tsagkogeorga G."/>
            <person name="Konrad A."/>
            <person name="Singh S."/>
            <person name="Jensen M.F."/>
            <person name="Cong E.H."/>
            <person name="Eikeseth-Otteraa H."/>
            <person name="Noel B."/>
            <person name="Anthouard V."/>
            <person name="Porcel B.M."/>
            <person name="Kachouri-Lafond R."/>
            <person name="Nishino A."/>
            <person name="Ugolini M."/>
            <person name="Chourrout P."/>
            <person name="Nishida H."/>
            <person name="Aasland R."/>
            <person name="Huzurbazar S."/>
            <person name="Westhof E."/>
            <person name="Delsuc F."/>
            <person name="Lehrach H."/>
            <person name="Reinhardt R."/>
            <person name="Weissenbach J."/>
            <person name="Roy S.W."/>
            <person name="Artiguenave F."/>
            <person name="Postlethwait J.H."/>
            <person name="Manak J.R."/>
            <person name="Thompson E.M."/>
            <person name="Jaillon O."/>
            <person name="Du Pasquier L."/>
            <person name="Boudinot P."/>
            <person name="Liberles D.A."/>
            <person name="Volff J.N."/>
            <person name="Philippe H."/>
            <person name="Lenhard B."/>
            <person name="Roest Crollius H."/>
            <person name="Wincker P."/>
            <person name="Chourrout D."/>
        </authorList>
    </citation>
    <scope>NUCLEOTIDE SEQUENCE [LARGE SCALE GENOMIC DNA]</scope>
</reference>
<dbReference type="EMBL" id="FN654395">
    <property type="protein sequence ID" value="CBY33097.1"/>
    <property type="molecule type" value="Genomic_DNA"/>
</dbReference>
<name>E4YC30_OIKDI</name>
<evidence type="ECO:0000313" key="5">
    <source>
        <dbReference type="EMBL" id="CBY33097.1"/>
    </source>
</evidence>
<dbReference type="Gene3D" id="2.120.10.80">
    <property type="entry name" value="Kelch-type beta propeller"/>
    <property type="match status" value="2"/>
</dbReference>
<dbReference type="SMART" id="SM00875">
    <property type="entry name" value="BACK"/>
    <property type="match status" value="1"/>
</dbReference>
<feature type="region of interest" description="Disordered" evidence="3">
    <location>
        <begin position="202"/>
        <end position="253"/>
    </location>
</feature>
<dbReference type="InterPro" id="IPR011705">
    <property type="entry name" value="BACK"/>
</dbReference>
<feature type="compositionally biased region" description="Basic and acidic residues" evidence="3">
    <location>
        <begin position="100"/>
        <end position="109"/>
    </location>
</feature>
<dbReference type="SMART" id="SM00612">
    <property type="entry name" value="Kelch"/>
    <property type="match status" value="5"/>
</dbReference>
<dbReference type="CDD" id="cd14733">
    <property type="entry name" value="BACK"/>
    <property type="match status" value="1"/>
</dbReference>
<feature type="region of interest" description="Disordered" evidence="3">
    <location>
        <begin position="135"/>
        <end position="184"/>
    </location>
</feature>
<dbReference type="Pfam" id="PF07707">
    <property type="entry name" value="BACK"/>
    <property type="match status" value="1"/>
</dbReference>
<dbReference type="PANTHER" id="PTHR45632:SF3">
    <property type="entry name" value="KELCH-LIKE PROTEIN 32"/>
    <property type="match status" value="1"/>
</dbReference>